<evidence type="ECO:0000313" key="2">
    <source>
        <dbReference type="EMBL" id="PVU91536.1"/>
    </source>
</evidence>
<evidence type="ECO:0000313" key="3">
    <source>
        <dbReference type="Proteomes" id="UP000245383"/>
    </source>
</evidence>
<dbReference type="AlphaFoldDB" id="A0A2T9YGR1"/>
<gene>
    <name evidence="2" type="ORF">BB561_004359</name>
</gene>
<accession>A0A2T9YGR1</accession>
<protein>
    <submittedName>
        <fullName evidence="2">Uncharacterized protein</fullName>
    </submittedName>
</protein>
<feature type="region of interest" description="Disordered" evidence="1">
    <location>
        <begin position="197"/>
        <end position="237"/>
    </location>
</feature>
<dbReference type="Proteomes" id="UP000245383">
    <property type="component" value="Unassembled WGS sequence"/>
</dbReference>
<organism evidence="2 3">
    <name type="scientific">Smittium simulii</name>
    <dbReference type="NCBI Taxonomy" id="133385"/>
    <lineage>
        <taxon>Eukaryota</taxon>
        <taxon>Fungi</taxon>
        <taxon>Fungi incertae sedis</taxon>
        <taxon>Zoopagomycota</taxon>
        <taxon>Kickxellomycotina</taxon>
        <taxon>Harpellomycetes</taxon>
        <taxon>Harpellales</taxon>
        <taxon>Legeriomycetaceae</taxon>
        <taxon>Smittium</taxon>
    </lineage>
</organism>
<dbReference type="OrthoDB" id="4039633at2759"/>
<name>A0A2T9YGR1_9FUNG</name>
<feature type="compositionally biased region" description="Low complexity" evidence="1">
    <location>
        <begin position="222"/>
        <end position="237"/>
    </location>
</feature>
<keyword evidence="3" id="KW-1185">Reference proteome</keyword>
<comment type="caution">
    <text evidence="2">The sequence shown here is derived from an EMBL/GenBank/DDBJ whole genome shotgun (WGS) entry which is preliminary data.</text>
</comment>
<proteinExistence type="predicted"/>
<reference evidence="2 3" key="1">
    <citation type="journal article" date="2018" name="MBio">
        <title>Comparative Genomics Reveals the Core Gene Toolbox for the Fungus-Insect Symbiosis.</title>
        <authorList>
            <person name="Wang Y."/>
            <person name="Stata M."/>
            <person name="Wang W."/>
            <person name="Stajich J.E."/>
            <person name="White M.M."/>
            <person name="Moncalvo J.M."/>
        </authorList>
    </citation>
    <scope>NUCLEOTIDE SEQUENCE [LARGE SCALE GENOMIC DNA]</scope>
    <source>
        <strain evidence="2 3">SWE-8-4</strain>
    </source>
</reference>
<sequence length="436" mass="48267">MIHQQHSFCPICKTPLGEYKLDLNVLFIMCPSLNCTYPFKSHEFSSNITRLPDKPGLSFYLKNSLSTTKKVYPRLNNSKRLIKKKDNSTFLISGSAKTSILSHSPVMDCKLNSIATKVPILPHNSHLKPKLNPLAATHQPARYNVDKTASSTIQPVSTLANIGTSASRSTTCSYNPSLHSSNSTSFSISLLLPSSSHSQHLPSTHNSSYTTLQNTNSSELADTNTSSSILSSHSDITSTLPQDSLSCFMTSIDEIMNSSKITASNTDNEPMFSKSLSSTTLFLENEISFSKFSPCESEPESTQTLVSKETDIKCLFNFDQNLNSDHSAEPDYDFEQELEKIISSSNPQNINSDNNLGLDYDLEQELEKIVSSTITKNHNSDRNVELDFDFEKELEKIMLSSNTQNLDLDLSAPSADNLLDSLFTNTNNSNNTSYLT</sequence>
<dbReference type="EMBL" id="MBFR01000196">
    <property type="protein sequence ID" value="PVU91536.1"/>
    <property type="molecule type" value="Genomic_DNA"/>
</dbReference>
<evidence type="ECO:0000256" key="1">
    <source>
        <dbReference type="SAM" id="MobiDB-lite"/>
    </source>
</evidence>
<feature type="compositionally biased region" description="Polar residues" evidence="1">
    <location>
        <begin position="205"/>
        <end position="221"/>
    </location>
</feature>